<evidence type="ECO:0000313" key="1">
    <source>
        <dbReference type="EMBL" id="JAD17018.1"/>
    </source>
</evidence>
<accession>A0A0A8XW87</accession>
<name>A0A0A8XW87_ARUDO</name>
<dbReference type="EMBL" id="GBRH01280877">
    <property type="protein sequence ID" value="JAD17018.1"/>
    <property type="molecule type" value="Transcribed_RNA"/>
</dbReference>
<reference evidence="1" key="1">
    <citation type="submission" date="2014-09" db="EMBL/GenBank/DDBJ databases">
        <authorList>
            <person name="Magalhaes I.L.F."/>
            <person name="Oliveira U."/>
            <person name="Santos F.R."/>
            <person name="Vidigal T.H.D.A."/>
            <person name="Brescovit A.D."/>
            <person name="Santos A.J."/>
        </authorList>
    </citation>
    <scope>NUCLEOTIDE SEQUENCE</scope>
    <source>
        <tissue evidence="1">Shoot tissue taken approximately 20 cm above the soil surface</tissue>
    </source>
</reference>
<organism evidence="1">
    <name type="scientific">Arundo donax</name>
    <name type="common">Giant reed</name>
    <name type="synonym">Donax arundinaceus</name>
    <dbReference type="NCBI Taxonomy" id="35708"/>
    <lineage>
        <taxon>Eukaryota</taxon>
        <taxon>Viridiplantae</taxon>
        <taxon>Streptophyta</taxon>
        <taxon>Embryophyta</taxon>
        <taxon>Tracheophyta</taxon>
        <taxon>Spermatophyta</taxon>
        <taxon>Magnoliopsida</taxon>
        <taxon>Liliopsida</taxon>
        <taxon>Poales</taxon>
        <taxon>Poaceae</taxon>
        <taxon>PACMAD clade</taxon>
        <taxon>Arundinoideae</taxon>
        <taxon>Arundineae</taxon>
        <taxon>Arundo</taxon>
    </lineage>
</organism>
<reference evidence="1" key="2">
    <citation type="journal article" date="2015" name="Data Brief">
        <title>Shoot transcriptome of the giant reed, Arundo donax.</title>
        <authorList>
            <person name="Barrero R.A."/>
            <person name="Guerrero F.D."/>
            <person name="Moolhuijzen P."/>
            <person name="Goolsby J.A."/>
            <person name="Tidwell J."/>
            <person name="Bellgard S.E."/>
            <person name="Bellgard M.I."/>
        </authorList>
    </citation>
    <scope>NUCLEOTIDE SEQUENCE</scope>
    <source>
        <tissue evidence="1">Shoot tissue taken approximately 20 cm above the soil surface</tissue>
    </source>
</reference>
<proteinExistence type="predicted"/>
<sequence length="42" mass="4740">MLKWYQCCACCLCTSCTDVPSSDRQCNVFDSLSLQVRTSASW</sequence>
<dbReference type="AlphaFoldDB" id="A0A0A8XW87"/>
<protein>
    <submittedName>
        <fullName evidence="1">Uncharacterized protein</fullName>
    </submittedName>
</protein>